<dbReference type="Proteomes" id="UP000594454">
    <property type="component" value="Chromosome 1"/>
</dbReference>
<reference evidence="2 3" key="1">
    <citation type="submission" date="2020-11" db="EMBL/GenBank/DDBJ databases">
        <authorList>
            <person name="Wallbank WR R."/>
            <person name="Pardo Diaz C."/>
            <person name="Kozak K."/>
            <person name="Martin S."/>
            <person name="Jiggins C."/>
            <person name="Moest M."/>
            <person name="Warren A I."/>
            <person name="Generalovic N T."/>
            <person name="Byers J.R.P. K."/>
            <person name="Montejo-Kovacevich G."/>
            <person name="Yen C E."/>
        </authorList>
    </citation>
    <scope>NUCLEOTIDE SEQUENCE [LARGE SCALE GENOMIC DNA]</scope>
</reference>
<proteinExistence type="predicted"/>
<dbReference type="AlphaFoldDB" id="A0A7R8UFI3"/>
<accession>A0A7R8UFI3</accession>
<dbReference type="InParanoid" id="A0A7R8UFI3"/>
<evidence type="ECO:0000256" key="1">
    <source>
        <dbReference type="SAM" id="SignalP"/>
    </source>
</evidence>
<evidence type="ECO:0000313" key="3">
    <source>
        <dbReference type="Proteomes" id="UP000594454"/>
    </source>
</evidence>
<dbReference type="EMBL" id="LR899009">
    <property type="protein sequence ID" value="CAD7079892.1"/>
    <property type="molecule type" value="Genomic_DNA"/>
</dbReference>
<sequence length="176" mass="19975">MNSFQLPRYILVLCALVSIGNCGVIEVQHQNMANDVVLLRNEIIPVSSRYRRAVSSSAHIPSICKDLDQSDPITFLLSCNLRKLEAQIDNLNELLPLLTKIRDIGRNALRDRQEGIVGNCLERIQALLAARQELVNYLDKSLVRNRDMYEGTPLAKVLEMLQPIRESLHSQTNEVR</sequence>
<gene>
    <name evidence="2" type="ORF">HERILL_LOCUS3079</name>
</gene>
<keyword evidence="3" id="KW-1185">Reference proteome</keyword>
<evidence type="ECO:0000313" key="2">
    <source>
        <dbReference type="EMBL" id="CAD7079892.1"/>
    </source>
</evidence>
<name>A0A7R8UFI3_HERIL</name>
<protein>
    <submittedName>
        <fullName evidence="2">Uncharacterized protein</fullName>
    </submittedName>
</protein>
<organism evidence="2 3">
    <name type="scientific">Hermetia illucens</name>
    <name type="common">Black soldier fly</name>
    <dbReference type="NCBI Taxonomy" id="343691"/>
    <lineage>
        <taxon>Eukaryota</taxon>
        <taxon>Metazoa</taxon>
        <taxon>Ecdysozoa</taxon>
        <taxon>Arthropoda</taxon>
        <taxon>Hexapoda</taxon>
        <taxon>Insecta</taxon>
        <taxon>Pterygota</taxon>
        <taxon>Neoptera</taxon>
        <taxon>Endopterygota</taxon>
        <taxon>Diptera</taxon>
        <taxon>Brachycera</taxon>
        <taxon>Stratiomyomorpha</taxon>
        <taxon>Stratiomyidae</taxon>
        <taxon>Hermetiinae</taxon>
        <taxon>Hermetia</taxon>
    </lineage>
</organism>
<feature type="signal peptide" evidence="1">
    <location>
        <begin position="1"/>
        <end position="22"/>
    </location>
</feature>
<feature type="chain" id="PRO_5031251412" evidence="1">
    <location>
        <begin position="23"/>
        <end position="176"/>
    </location>
</feature>
<keyword evidence="1" id="KW-0732">Signal</keyword>